<dbReference type="SUPFAM" id="SSF74942">
    <property type="entry name" value="YhbC-like, C-terminal domain"/>
    <property type="match status" value="1"/>
</dbReference>
<dbReference type="Pfam" id="PF02576">
    <property type="entry name" value="RimP_N"/>
    <property type="match status" value="1"/>
</dbReference>
<keyword evidence="2 3" id="KW-0690">Ribosome biogenesis</keyword>
<evidence type="ECO:0000313" key="7">
    <source>
        <dbReference type="Proteomes" id="UP000243297"/>
    </source>
</evidence>
<dbReference type="PANTHER" id="PTHR33867">
    <property type="entry name" value="RIBOSOME MATURATION FACTOR RIMP"/>
    <property type="match status" value="1"/>
</dbReference>
<dbReference type="InterPro" id="IPR035956">
    <property type="entry name" value="RimP_N_sf"/>
</dbReference>
<dbReference type="GO" id="GO:0005829">
    <property type="term" value="C:cytosol"/>
    <property type="evidence" value="ECO:0007669"/>
    <property type="project" value="TreeGrafter"/>
</dbReference>
<reference evidence="7" key="1">
    <citation type="submission" date="2017-02" db="EMBL/GenBank/DDBJ databases">
        <authorList>
            <person name="Varghese N."/>
            <person name="Submissions S."/>
        </authorList>
    </citation>
    <scope>NUCLEOTIDE SEQUENCE [LARGE SCALE GENOMIC DNA]</scope>
    <source>
        <strain evidence="7">ATCC 25662</strain>
    </source>
</reference>
<dbReference type="InterPro" id="IPR003728">
    <property type="entry name" value="Ribosome_maturation_RimP"/>
</dbReference>
<sequence>MDQIDKIKELILPELSLFDVKLYDVKWLNEKKMRILQIAIMKSDGTMDIDTCANVSEKLSSVMDEAFPNMDEYFLEVCSPGAEREVKDLSELSSLIGQHIYVRVKHPVKKMLEITGDLLKVDEGIITMNYRDKALTREVTFEQDEIEFCRLAVKL</sequence>
<dbReference type="PANTHER" id="PTHR33867:SF1">
    <property type="entry name" value="RIBOSOME MATURATION FACTOR RIMP"/>
    <property type="match status" value="1"/>
</dbReference>
<proteinExistence type="inferred from homology"/>
<evidence type="ECO:0000256" key="3">
    <source>
        <dbReference type="HAMAP-Rule" id="MF_01077"/>
    </source>
</evidence>
<keyword evidence="1 3" id="KW-0963">Cytoplasm</keyword>
<dbReference type="GO" id="GO:0000028">
    <property type="term" value="P:ribosomal small subunit assembly"/>
    <property type="evidence" value="ECO:0007669"/>
    <property type="project" value="TreeGrafter"/>
</dbReference>
<dbReference type="Gene3D" id="2.30.30.180">
    <property type="entry name" value="Ribosome maturation factor RimP, C-terminal domain"/>
    <property type="match status" value="1"/>
</dbReference>
<comment type="function">
    <text evidence="3">Required for maturation of 30S ribosomal subunits.</text>
</comment>
<gene>
    <name evidence="3" type="primary">rimP</name>
    <name evidence="6" type="ORF">SAMN02745191_2260</name>
</gene>
<evidence type="ECO:0000256" key="1">
    <source>
        <dbReference type="ARBA" id="ARBA00022490"/>
    </source>
</evidence>
<protein>
    <recommendedName>
        <fullName evidence="3">Ribosome maturation factor RimP</fullName>
    </recommendedName>
</protein>
<feature type="domain" description="Ribosome maturation factor RimP C-terminal" evidence="5">
    <location>
        <begin position="92"/>
        <end position="154"/>
    </location>
</feature>
<dbReference type="SUPFAM" id="SSF75420">
    <property type="entry name" value="YhbC-like, N-terminal domain"/>
    <property type="match status" value="1"/>
</dbReference>
<dbReference type="Pfam" id="PF17384">
    <property type="entry name" value="DUF150_C"/>
    <property type="match status" value="1"/>
</dbReference>
<dbReference type="InterPro" id="IPR028998">
    <property type="entry name" value="RimP_C"/>
</dbReference>
<keyword evidence="7" id="KW-1185">Reference proteome</keyword>
<name>A0A1T4Q2Y5_9FIRM</name>
<dbReference type="RefSeq" id="WP_078712649.1">
    <property type="nucleotide sequence ID" value="NZ_FUWY01000008.1"/>
</dbReference>
<dbReference type="HAMAP" id="MF_01077">
    <property type="entry name" value="RimP"/>
    <property type="match status" value="1"/>
</dbReference>
<evidence type="ECO:0000259" key="5">
    <source>
        <dbReference type="Pfam" id="PF17384"/>
    </source>
</evidence>
<dbReference type="EMBL" id="FUWY01000008">
    <property type="protein sequence ID" value="SJZ97568.1"/>
    <property type="molecule type" value="Genomic_DNA"/>
</dbReference>
<organism evidence="6 7">
    <name type="scientific">Anaerorhabdus furcosa</name>
    <dbReference type="NCBI Taxonomy" id="118967"/>
    <lineage>
        <taxon>Bacteria</taxon>
        <taxon>Bacillati</taxon>
        <taxon>Bacillota</taxon>
        <taxon>Erysipelotrichia</taxon>
        <taxon>Erysipelotrichales</taxon>
        <taxon>Erysipelotrichaceae</taxon>
        <taxon>Anaerorhabdus</taxon>
    </lineage>
</organism>
<evidence type="ECO:0000313" key="6">
    <source>
        <dbReference type="EMBL" id="SJZ97568.1"/>
    </source>
</evidence>
<dbReference type="CDD" id="cd01734">
    <property type="entry name" value="YlxS_C"/>
    <property type="match status" value="1"/>
</dbReference>
<comment type="subcellular location">
    <subcellularLocation>
        <location evidence="3">Cytoplasm</location>
    </subcellularLocation>
</comment>
<accession>A0A1T4Q2Y5</accession>
<dbReference type="Proteomes" id="UP000243297">
    <property type="component" value="Unassembled WGS sequence"/>
</dbReference>
<dbReference type="STRING" id="118967.SAMN02745191_2260"/>
<dbReference type="InterPro" id="IPR028989">
    <property type="entry name" value="RimP_N"/>
</dbReference>
<comment type="similarity">
    <text evidence="3">Belongs to the RimP family.</text>
</comment>
<dbReference type="Gene3D" id="3.30.300.70">
    <property type="entry name" value="RimP-like superfamily, N-terminal"/>
    <property type="match status" value="1"/>
</dbReference>
<dbReference type="OrthoDB" id="9789702at2"/>
<feature type="domain" description="Ribosome maturation factor RimP N-terminal" evidence="4">
    <location>
        <begin position="19"/>
        <end position="83"/>
    </location>
</feature>
<dbReference type="AlphaFoldDB" id="A0A1T4Q2Y5"/>
<dbReference type="GO" id="GO:0006412">
    <property type="term" value="P:translation"/>
    <property type="evidence" value="ECO:0007669"/>
    <property type="project" value="TreeGrafter"/>
</dbReference>
<dbReference type="InterPro" id="IPR036847">
    <property type="entry name" value="RimP_C_sf"/>
</dbReference>
<evidence type="ECO:0000256" key="2">
    <source>
        <dbReference type="ARBA" id="ARBA00022517"/>
    </source>
</evidence>
<evidence type="ECO:0000259" key="4">
    <source>
        <dbReference type="Pfam" id="PF02576"/>
    </source>
</evidence>